<organism evidence="2">
    <name type="scientific">Naegleria gruberi</name>
    <name type="common">Amoeba</name>
    <dbReference type="NCBI Taxonomy" id="5762"/>
    <lineage>
        <taxon>Eukaryota</taxon>
        <taxon>Discoba</taxon>
        <taxon>Heterolobosea</taxon>
        <taxon>Tetramitia</taxon>
        <taxon>Eutetramitia</taxon>
        <taxon>Vahlkampfiidae</taxon>
        <taxon>Naegleria</taxon>
    </lineage>
</organism>
<keyword evidence="2" id="KW-1185">Reference proteome</keyword>
<dbReference type="InParanoid" id="D2VBK0"/>
<accession>D2VBK0</accession>
<dbReference type="OrthoDB" id="10655192at2759"/>
<proteinExistence type="predicted"/>
<evidence type="ECO:0000313" key="2">
    <source>
        <dbReference type="Proteomes" id="UP000006671"/>
    </source>
</evidence>
<dbReference type="EMBL" id="GG738861">
    <property type="protein sequence ID" value="EFC45921.1"/>
    <property type="molecule type" value="Genomic_DNA"/>
</dbReference>
<dbReference type="AlphaFoldDB" id="D2VBK0"/>
<reference evidence="1 2" key="1">
    <citation type="journal article" date="2010" name="Cell">
        <title>The genome of Naegleria gruberi illuminates early eukaryotic versatility.</title>
        <authorList>
            <person name="Fritz-Laylin L.K."/>
            <person name="Prochnik S.E."/>
            <person name="Ginger M.L."/>
            <person name="Dacks J.B."/>
            <person name="Carpenter M.L."/>
            <person name="Field M.C."/>
            <person name="Kuo A."/>
            <person name="Paredez A."/>
            <person name="Chapman J."/>
            <person name="Pham J."/>
            <person name="Shu S."/>
            <person name="Neupane R."/>
            <person name="Cipriano M."/>
            <person name="Mancuso J."/>
            <person name="Tu H."/>
            <person name="Salamov A."/>
            <person name="Lindquist E."/>
            <person name="Shapiro H."/>
            <person name="Lucas S."/>
            <person name="Grigoriev I.V."/>
            <person name="Cande W.Z."/>
            <person name="Fulton C."/>
            <person name="Rokhsar D.S."/>
            <person name="Dawson S.C."/>
        </authorList>
    </citation>
    <scope>NUCLEOTIDE SEQUENCE [LARGE SCALE GENOMIC DNA]</scope>
    <source>
        <strain evidence="1 2">NEG-M</strain>
    </source>
</reference>
<dbReference type="RefSeq" id="XP_002678665.1">
    <property type="nucleotide sequence ID" value="XM_002678619.1"/>
</dbReference>
<name>D2VBK0_NAEGR</name>
<gene>
    <name evidence="1" type="ORF">NAEGRDRAFT_79322</name>
</gene>
<dbReference type="KEGG" id="ngr:NAEGRDRAFT_79322"/>
<dbReference type="VEuPathDB" id="AmoebaDB:NAEGRDRAFT_79322"/>
<protein>
    <submittedName>
        <fullName evidence="1">Predicted protein</fullName>
    </submittedName>
</protein>
<dbReference type="GeneID" id="8859107"/>
<dbReference type="Proteomes" id="UP000006671">
    <property type="component" value="Unassembled WGS sequence"/>
</dbReference>
<evidence type="ECO:0000313" key="1">
    <source>
        <dbReference type="EMBL" id="EFC45921.1"/>
    </source>
</evidence>
<sequence length="915" mass="104549">MPEQTLSKKLLAGDGLYLSLKLWSPFHNLKNRKFNVFIDNPYGDGNIRLLYSAACLCEPSSVISTRNSSLGGSGNLSDMHIDPLTRIVTFQTSITPKEVTQSDDGKSLFIKVGNYGKNPGRTQIKFVALVFEIQYQNQYYQAYITMKTQRGSGVGERGCTTKESCFISDAVQNEEDEFIQAFLRFNSLGSSLSNCSSPTNRRRTPNRKANFGSVIVQQILENFMEGKTDSLDSLTPNIIAVEQSDKDDDEIDYPNPLTDFYNTVTYTKIHFENGPKMGGQPNTLYLSFKESSRTGLYEMLKNHSMQSISMWFVPKDHPEVQVALPQLLHISEIGNYAGLHFVTSPVLTHFESDLETCIFLVINNEIIDGLVDYTFFDTSKAAQSNNIQPITSYNPEDNGQSMRGVQYTTQQGGNTQTTSNYSSFGYQWDNSVLSKYSPVVTILNIGQFAKQQYQQSKDKFENLGHFIENFQMQFGKIIDIFGYNFAGFLKSNGFEVEGVTFEEVIYPASSSEQLVTIKPAEVRKEEKVFGAEEATDMIVKSIQNRIPLEDEKMIENSVQTLAHKKSSDLDTKQAEEYIVINTVVPKHLEANYNPGKRHARNDKVPYLNLKFVIYDANALPSQDAQNNIPKLKVALFFAKFVISFDDKTHLIVIEDQEKKENFLYQTFYDCNIYKVRKNEEIDSFLYRLAEFNCAWNCSQFYDEKNSNTGHYVISVLKYLKIWDPSALWAKFAINVCEGKPLEKHVTIYPDFFHMDSKQSIPAMLTGAKAAECPKLKETITGYLKQSSDAPFKYHFSGYSDDPEFEAKAARTELEFMCELLRECGESYLRNMEDGVRAQRLLKKIMQTNYGQSLSSDTWQHLKQLSDKHNQTFHKQMYNFTNFFNLIKPTQKSEFVEKVAKNAWTNIQSEHMRMVD</sequence>